<keyword evidence="4" id="KW-1185">Reference proteome</keyword>
<evidence type="ECO:0000259" key="2">
    <source>
        <dbReference type="Pfam" id="PF00266"/>
    </source>
</evidence>
<organism evidence="3 4">
    <name type="scientific">Aspergillus granulosus</name>
    <dbReference type="NCBI Taxonomy" id="176169"/>
    <lineage>
        <taxon>Eukaryota</taxon>
        <taxon>Fungi</taxon>
        <taxon>Dikarya</taxon>
        <taxon>Ascomycota</taxon>
        <taxon>Pezizomycotina</taxon>
        <taxon>Eurotiomycetes</taxon>
        <taxon>Eurotiomycetidae</taxon>
        <taxon>Eurotiales</taxon>
        <taxon>Aspergillaceae</taxon>
        <taxon>Aspergillus</taxon>
        <taxon>Aspergillus subgen. Nidulantes</taxon>
    </lineage>
</organism>
<comment type="caution">
    <text evidence="3">The sequence shown here is derived from an EMBL/GenBank/DDBJ whole genome shotgun (WGS) entry which is preliminary data.</text>
</comment>
<dbReference type="PANTHER" id="PTHR43092:SF2">
    <property type="entry name" value="HERCYNYLCYSTEINE SULFOXIDE LYASE"/>
    <property type="match status" value="1"/>
</dbReference>
<keyword evidence="3" id="KW-0808">Transferase</keyword>
<sequence>MRENFLFGTNTVNFNHGAFGSNPIAVREAFQQFQKDFDGEPSIFVRFKTPYLLNEARSCIAELLHAPREECVFVQNATTGIGTILHNLEFRDLDVIIYFDTMYGAIQMMLASLFERYGVQSRKVVLQFPTTHRDVLASFLETVDSIRREGLNPRMAIFDTIVSSNAQRLPFEALTEICRKEGIQSLIDGAHSVGQIALDLSRLQPDFFVTDCHKWLFVPRACAVLYVAMRNQHLICSTMPTSWGFIPRTGQQDIPPTMMGSFHPQMTDFERLFHYIATGDDIPALCVPAAIKFRREVCGGEDRIHQYLHKLAVVGTDIVAETLHTEALQEPGLQKEDISDMRRCGVGAVRLPIQVSGDSKATNFTAPVALLEESDVLPAMNCIWGILKDHGIWIPIHCYHNWLWVRICAQIYLEEEDFRHLASILQEACQQVAKVFKPAK</sequence>
<evidence type="ECO:0000313" key="4">
    <source>
        <dbReference type="Proteomes" id="UP001610334"/>
    </source>
</evidence>
<evidence type="ECO:0000313" key="3">
    <source>
        <dbReference type="EMBL" id="KAL2816718.1"/>
    </source>
</evidence>
<dbReference type="GO" id="GO:0016740">
    <property type="term" value="F:transferase activity"/>
    <property type="evidence" value="ECO:0007669"/>
    <property type="project" value="UniProtKB-KW"/>
</dbReference>
<feature type="domain" description="Aminotransferase class V" evidence="2">
    <location>
        <begin position="25"/>
        <end position="228"/>
    </location>
</feature>
<dbReference type="InterPro" id="IPR000192">
    <property type="entry name" value="Aminotrans_V_dom"/>
</dbReference>
<proteinExistence type="predicted"/>
<dbReference type="PANTHER" id="PTHR43092">
    <property type="entry name" value="L-CYSTEINE DESULFHYDRASE"/>
    <property type="match status" value="1"/>
</dbReference>
<dbReference type="Gene3D" id="3.90.1150.10">
    <property type="entry name" value="Aspartate Aminotransferase, domain 1"/>
    <property type="match status" value="1"/>
</dbReference>
<name>A0ABR4HPT6_9EURO</name>
<dbReference type="EMBL" id="JBFXLT010000021">
    <property type="protein sequence ID" value="KAL2816718.1"/>
    <property type="molecule type" value="Genomic_DNA"/>
</dbReference>
<protein>
    <submittedName>
        <fullName evidence="3">Pyridoxal phosphate-dependent transferase</fullName>
    </submittedName>
</protein>
<dbReference type="InterPro" id="IPR015421">
    <property type="entry name" value="PyrdxlP-dep_Trfase_major"/>
</dbReference>
<keyword evidence="1" id="KW-0663">Pyridoxal phosphate</keyword>
<dbReference type="Proteomes" id="UP001610334">
    <property type="component" value="Unassembled WGS sequence"/>
</dbReference>
<reference evidence="3 4" key="1">
    <citation type="submission" date="2024-07" db="EMBL/GenBank/DDBJ databases">
        <title>Section-level genome sequencing and comparative genomics of Aspergillus sections Usti and Cavernicolus.</title>
        <authorList>
            <consortium name="Lawrence Berkeley National Laboratory"/>
            <person name="Nybo J.L."/>
            <person name="Vesth T.C."/>
            <person name="Theobald S."/>
            <person name="Frisvad J.C."/>
            <person name="Larsen T.O."/>
            <person name="Kjaerboelling I."/>
            <person name="Rothschild-Mancinelli K."/>
            <person name="Lyhne E.K."/>
            <person name="Kogle M.E."/>
            <person name="Barry K."/>
            <person name="Clum A."/>
            <person name="Na H."/>
            <person name="Ledsgaard L."/>
            <person name="Lin J."/>
            <person name="Lipzen A."/>
            <person name="Kuo A."/>
            <person name="Riley R."/>
            <person name="Mondo S."/>
            <person name="Labutti K."/>
            <person name="Haridas S."/>
            <person name="Pangalinan J."/>
            <person name="Salamov A.A."/>
            <person name="Simmons B.A."/>
            <person name="Magnuson J.K."/>
            <person name="Chen J."/>
            <person name="Drula E."/>
            <person name="Henrissat B."/>
            <person name="Wiebenga A."/>
            <person name="Lubbers R.J."/>
            <person name="Gomes A.C."/>
            <person name="Makela M.R."/>
            <person name="Stajich J."/>
            <person name="Grigoriev I.V."/>
            <person name="Mortensen U.H."/>
            <person name="De Vries R.P."/>
            <person name="Baker S.E."/>
            <person name="Andersen M.R."/>
        </authorList>
    </citation>
    <scope>NUCLEOTIDE SEQUENCE [LARGE SCALE GENOMIC DNA]</scope>
    <source>
        <strain evidence="3 4">CBS 588.65</strain>
    </source>
</reference>
<accession>A0ABR4HPT6</accession>
<dbReference type="InterPro" id="IPR015424">
    <property type="entry name" value="PyrdxlP-dep_Trfase"/>
</dbReference>
<evidence type="ECO:0000256" key="1">
    <source>
        <dbReference type="ARBA" id="ARBA00022898"/>
    </source>
</evidence>
<dbReference type="Gene3D" id="3.40.640.10">
    <property type="entry name" value="Type I PLP-dependent aspartate aminotransferase-like (Major domain)"/>
    <property type="match status" value="1"/>
</dbReference>
<gene>
    <name evidence="3" type="ORF">BJX63DRAFT_441454</name>
</gene>
<dbReference type="Pfam" id="PF00266">
    <property type="entry name" value="Aminotran_5"/>
    <property type="match status" value="1"/>
</dbReference>
<dbReference type="InterPro" id="IPR015422">
    <property type="entry name" value="PyrdxlP-dep_Trfase_small"/>
</dbReference>
<dbReference type="SUPFAM" id="SSF53383">
    <property type="entry name" value="PLP-dependent transferases"/>
    <property type="match status" value="1"/>
</dbReference>